<keyword evidence="7" id="KW-1185">Reference proteome</keyword>
<comment type="subcellular location">
    <subcellularLocation>
        <location evidence="1">Late endosome</location>
    </subcellularLocation>
</comment>
<dbReference type="EMBL" id="ASGP02000001">
    <property type="protein sequence ID" value="KAH9529831.1"/>
    <property type="molecule type" value="Genomic_DNA"/>
</dbReference>
<dbReference type="PANTHER" id="PTHR28544:SF1">
    <property type="entry name" value="DENN DOMAIN-CONTAINING PROTEIN 10-RELATED"/>
    <property type="match status" value="1"/>
</dbReference>
<comment type="caution">
    <text evidence="6">The sequence shown here is derived from an EMBL/GenBank/DDBJ whole genome shotgun (WGS) entry which is preliminary data.</text>
</comment>
<keyword evidence="4" id="KW-0967">Endosome</keyword>
<dbReference type="GO" id="GO:0005085">
    <property type="term" value="F:guanyl-nucleotide exchange factor activity"/>
    <property type="evidence" value="ECO:0007669"/>
    <property type="project" value="UniProtKB-KW"/>
</dbReference>
<evidence type="ECO:0000313" key="7">
    <source>
        <dbReference type="Proteomes" id="UP000790347"/>
    </source>
</evidence>
<dbReference type="Pfam" id="PF08616">
    <property type="entry name" value="SPA"/>
    <property type="match status" value="1"/>
</dbReference>
<reference evidence="6" key="1">
    <citation type="submission" date="2013-05" db="EMBL/GenBank/DDBJ databases">
        <authorList>
            <person name="Yim A.K.Y."/>
            <person name="Chan T.F."/>
            <person name="Ji K.M."/>
            <person name="Liu X.Y."/>
            <person name="Zhou J.W."/>
            <person name="Li R.Q."/>
            <person name="Yang K.Y."/>
            <person name="Li J."/>
            <person name="Li M."/>
            <person name="Law P.T.W."/>
            <person name="Wu Y.L."/>
            <person name="Cai Z.L."/>
            <person name="Qin H."/>
            <person name="Bao Y."/>
            <person name="Leung R.K.K."/>
            <person name="Ng P.K.S."/>
            <person name="Zou J."/>
            <person name="Zhong X.J."/>
            <person name="Ran P.X."/>
            <person name="Zhong N.S."/>
            <person name="Liu Z.G."/>
            <person name="Tsui S.K.W."/>
        </authorList>
    </citation>
    <scope>NUCLEOTIDE SEQUENCE</scope>
    <source>
        <strain evidence="6">Derf</strain>
        <tissue evidence="6">Whole organism</tissue>
    </source>
</reference>
<sequence>MLKSYETLLSIHLIEERMDDVDEFMVDEIEIIGSSRYLWRWTYPSIDNDVRFFIEKRLAISSSSSSSSSLSTIFTYDYGKFTFYKIREKFIYILTNQSKRFSFVLLTIDFYPKYYQKLLKIFAEIFLTENSIQKLLNEYLTLIIMDRIEVMINDNGDDGERILCFQRDNCIENEFDMKKLQSQLRSIIKMFSLDVILIYTALLLKKRIIIYGNDTRTLFEFVMALPLFIQHRLNMLDEQFIPNVDLQCPEQINDLKCRENFLSTFNDPRIEEHEDLYDVYINLATIEITISHRAKETFMMTKTHKDVAITFVRVAEKQSSTDQDVVDEISKKTNELLNNLYSSSSLVDDDNSVIRKSRLKEKFSSPNVEQFFFNLAMAECLPIVNDT</sequence>
<dbReference type="GO" id="GO:0031267">
    <property type="term" value="F:small GTPase binding"/>
    <property type="evidence" value="ECO:0007669"/>
    <property type="project" value="TreeGrafter"/>
</dbReference>
<name>A0A922IE43_DERFA</name>
<comment type="similarity">
    <text evidence="2">Belongs to the DENND10 family.</text>
</comment>
<gene>
    <name evidence="6" type="primary">FAM45A</name>
    <name evidence="6" type="ORF">DERF_003693</name>
</gene>
<evidence type="ECO:0000256" key="1">
    <source>
        <dbReference type="ARBA" id="ARBA00004603"/>
    </source>
</evidence>
<accession>A0A922IE43</accession>
<dbReference type="PANTHER" id="PTHR28544">
    <property type="entry name" value="PROTEIN FAM45A-RELATED"/>
    <property type="match status" value="1"/>
</dbReference>
<organism evidence="6 7">
    <name type="scientific">Dermatophagoides farinae</name>
    <name type="common">American house dust mite</name>
    <dbReference type="NCBI Taxonomy" id="6954"/>
    <lineage>
        <taxon>Eukaryota</taxon>
        <taxon>Metazoa</taxon>
        <taxon>Ecdysozoa</taxon>
        <taxon>Arthropoda</taxon>
        <taxon>Chelicerata</taxon>
        <taxon>Arachnida</taxon>
        <taxon>Acari</taxon>
        <taxon>Acariformes</taxon>
        <taxon>Sarcoptiformes</taxon>
        <taxon>Astigmata</taxon>
        <taxon>Psoroptidia</taxon>
        <taxon>Analgoidea</taxon>
        <taxon>Pyroglyphidae</taxon>
        <taxon>Dermatophagoidinae</taxon>
        <taxon>Dermatophagoides</taxon>
    </lineage>
</organism>
<dbReference type="GO" id="GO:2000641">
    <property type="term" value="P:regulation of early endosome to late endosome transport"/>
    <property type="evidence" value="ECO:0007669"/>
    <property type="project" value="TreeGrafter"/>
</dbReference>
<evidence type="ECO:0000256" key="2">
    <source>
        <dbReference type="ARBA" id="ARBA00008641"/>
    </source>
</evidence>
<dbReference type="GO" id="GO:0005770">
    <property type="term" value="C:late endosome"/>
    <property type="evidence" value="ECO:0007669"/>
    <property type="project" value="UniProtKB-SubCell"/>
</dbReference>
<protein>
    <submittedName>
        <fullName evidence="6">Protein fam45a</fullName>
    </submittedName>
</protein>
<proteinExistence type="inferred from homology"/>
<dbReference type="PROSITE" id="PS50211">
    <property type="entry name" value="DENN"/>
    <property type="match status" value="1"/>
</dbReference>
<dbReference type="InterPro" id="IPR037516">
    <property type="entry name" value="Tripartite_DENN"/>
</dbReference>
<evidence type="ECO:0000313" key="6">
    <source>
        <dbReference type="EMBL" id="KAH9529831.1"/>
    </source>
</evidence>
<reference evidence="6" key="2">
    <citation type="journal article" date="2022" name="Res Sq">
        <title>Comparative Genomics Reveals Insights into the Divergent Evolution of Astigmatic Mites and Household Pest Adaptations.</title>
        <authorList>
            <person name="Xiong Q."/>
            <person name="Wan A.T.-Y."/>
            <person name="Liu X.-Y."/>
            <person name="Fung C.S.-H."/>
            <person name="Xiao X."/>
            <person name="Malainual N."/>
            <person name="Hou J."/>
            <person name="Wang L."/>
            <person name="Wang M."/>
            <person name="Yang K."/>
            <person name="Cui Y."/>
            <person name="Leung E."/>
            <person name="Nong W."/>
            <person name="Shin S.-K."/>
            <person name="Au S."/>
            <person name="Jeong K.Y."/>
            <person name="Chew F.T."/>
            <person name="Hui J."/>
            <person name="Leung T.F."/>
            <person name="Tungtrongchitr A."/>
            <person name="Zhong N."/>
            <person name="Liu Z."/>
            <person name="Tsui S."/>
        </authorList>
    </citation>
    <scope>NUCLEOTIDE SEQUENCE</scope>
    <source>
        <strain evidence="6">Derf</strain>
        <tissue evidence="6">Whole organism</tissue>
    </source>
</reference>
<dbReference type="GO" id="GO:0015031">
    <property type="term" value="P:protein transport"/>
    <property type="evidence" value="ECO:0007669"/>
    <property type="project" value="TreeGrafter"/>
</dbReference>
<evidence type="ECO:0000259" key="5">
    <source>
        <dbReference type="PROSITE" id="PS50211"/>
    </source>
</evidence>
<feature type="domain" description="UDENN" evidence="5">
    <location>
        <begin position="1"/>
        <end position="387"/>
    </location>
</feature>
<evidence type="ECO:0000256" key="3">
    <source>
        <dbReference type="ARBA" id="ARBA00022658"/>
    </source>
</evidence>
<dbReference type="AlphaFoldDB" id="A0A922IE43"/>
<dbReference type="Proteomes" id="UP000790347">
    <property type="component" value="Unassembled WGS sequence"/>
</dbReference>
<evidence type="ECO:0000256" key="4">
    <source>
        <dbReference type="ARBA" id="ARBA00022753"/>
    </source>
</evidence>
<dbReference type="InterPro" id="IPR042431">
    <property type="entry name" value="FAM45"/>
</dbReference>
<keyword evidence="3" id="KW-0344">Guanine-nucleotide releasing factor</keyword>